<dbReference type="Gene3D" id="1.20.1070.10">
    <property type="entry name" value="Rhodopsin 7-helix transmembrane proteins"/>
    <property type="match status" value="1"/>
</dbReference>
<proteinExistence type="predicted"/>
<evidence type="ECO:0000313" key="8">
    <source>
        <dbReference type="Proteomes" id="UP001186944"/>
    </source>
</evidence>
<evidence type="ECO:0000256" key="2">
    <source>
        <dbReference type="ARBA" id="ARBA00022692"/>
    </source>
</evidence>
<dbReference type="EMBL" id="VSWD01000010">
    <property type="protein sequence ID" value="KAK3091298.1"/>
    <property type="molecule type" value="Genomic_DNA"/>
</dbReference>
<dbReference type="PANTHER" id="PTHR46641:SF2">
    <property type="entry name" value="FMRFAMIDE RECEPTOR"/>
    <property type="match status" value="1"/>
</dbReference>
<feature type="transmembrane region" description="Helical" evidence="5">
    <location>
        <begin position="115"/>
        <end position="138"/>
    </location>
</feature>
<protein>
    <recommendedName>
        <fullName evidence="6">G-protein coupled receptors family 1 profile domain-containing protein</fullName>
    </recommendedName>
</protein>
<feature type="transmembrane region" description="Helical" evidence="5">
    <location>
        <begin position="159"/>
        <end position="179"/>
    </location>
</feature>
<feature type="transmembrane region" description="Helical" evidence="5">
    <location>
        <begin position="260"/>
        <end position="280"/>
    </location>
</feature>
<keyword evidence="3 5" id="KW-1133">Transmembrane helix</keyword>
<gene>
    <name evidence="7" type="ORF">FSP39_018752</name>
</gene>
<feature type="transmembrane region" description="Helical" evidence="5">
    <location>
        <begin position="300"/>
        <end position="319"/>
    </location>
</feature>
<accession>A0AA88XTC6</accession>
<dbReference type="PRINTS" id="PR00237">
    <property type="entry name" value="GPCRRHODOPSN"/>
</dbReference>
<evidence type="ECO:0000256" key="4">
    <source>
        <dbReference type="ARBA" id="ARBA00023136"/>
    </source>
</evidence>
<evidence type="ECO:0000256" key="1">
    <source>
        <dbReference type="ARBA" id="ARBA00004370"/>
    </source>
</evidence>
<evidence type="ECO:0000259" key="6">
    <source>
        <dbReference type="PROSITE" id="PS50262"/>
    </source>
</evidence>
<feature type="transmembrane region" description="Helical" evidence="5">
    <location>
        <begin position="202"/>
        <end position="230"/>
    </location>
</feature>
<dbReference type="InterPro" id="IPR017452">
    <property type="entry name" value="GPCR_Rhodpsn_7TM"/>
</dbReference>
<keyword evidence="8" id="KW-1185">Reference proteome</keyword>
<dbReference type="InterPro" id="IPR000276">
    <property type="entry name" value="GPCR_Rhodpsn"/>
</dbReference>
<dbReference type="PANTHER" id="PTHR46641">
    <property type="entry name" value="FMRFAMIDE RECEPTOR-RELATED"/>
    <property type="match status" value="1"/>
</dbReference>
<dbReference type="AlphaFoldDB" id="A0AA88XTC6"/>
<evidence type="ECO:0000313" key="7">
    <source>
        <dbReference type="EMBL" id="KAK3091298.1"/>
    </source>
</evidence>
<dbReference type="PROSITE" id="PS50262">
    <property type="entry name" value="G_PROTEIN_RECEP_F1_2"/>
    <property type="match status" value="1"/>
</dbReference>
<dbReference type="GO" id="GO:0004930">
    <property type="term" value="F:G protein-coupled receptor activity"/>
    <property type="evidence" value="ECO:0007669"/>
    <property type="project" value="InterPro"/>
</dbReference>
<dbReference type="Pfam" id="PF00001">
    <property type="entry name" value="7tm_1"/>
    <property type="match status" value="1"/>
</dbReference>
<evidence type="ECO:0000256" key="5">
    <source>
        <dbReference type="SAM" id="Phobius"/>
    </source>
</evidence>
<sequence length="353" mass="41246">MEEVVNMNASQDFLEPMNFDSIFPQDDVMNGTTPLQIDDLVELVCYKYVGPTLCVIGVIGNFISLLVLSGDQLKESPYVYLRALATTDMLALLFSFPFMVFCIGTTNYFWRWYEIYVFIPLVNFFTASSVWITAAMTIERLLFVRHPLWARWRCNRNNAQFRIWIIVVFAVIISVPRFFCYEIKEEDKKAGILPTDFRYSTFYYVLDIFAIVTLHFIPLIVFSVINVYLVCELQHAKVLREELNLRSNRETEWQMDQRRFTVTLISIVLLSIMSILPAAIADIFLHAKFGYHLLRTLRNVSNLLLWCNLSMNFLLYCAFNKRFVRALTGMFDAGIFKVRNSLRKTKTDRTTVL</sequence>
<evidence type="ECO:0000256" key="3">
    <source>
        <dbReference type="ARBA" id="ARBA00022989"/>
    </source>
</evidence>
<feature type="transmembrane region" description="Helical" evidence="5">
    <location>
        <begin position="89"/>
        <end position="109"/>
    </location>
</feature>
<comment type="subcellular location">
    <subcellularLocation>
        <location evidence="1">Membrane</location>
    </subcellularLocation>
</comment>
<dbReference type="InterPro" id="IPR052954">
    <property type="entry name" value="GPCR-Ligand_Int"/>
</dbReference>
<keyword evidence="4 5" id="KW-0472">Membrane</keyword>
<dbReference type="GO" id="GO:0016020">
    <property type="term" value="C:membrane"/>
    <property type="evidence" value="ECO:0007669"/>
    <property type="project" value="UniProtKB-SubCell"/>
</dbReference>
<keyword evidence="2 5" id="KW-0812">Transmembrane</keyword>
<organism evidence="7 8">
    <name type="scientific">Pinctada imbricata</name>
    <name type="common">Atlantic pearl-oyster</name>
    <name type="synonym">Pinctada martensii</name>
    <dbReference type="NCBI Taxonomy" id="66713"/>
    <lineage>
        <taxon>Eukaryota</taxon>
        <taxon>Metazoa</taxon>
        <taxon>Spiralia</taxon>
        <taxon>Lophotrochozoa</taxon>
        <taxon>Mollusca</taxon>
        <taxon>Bivalvia</taxon>
        <taxon>Autobranchia</taxon>
        <taxon>Pteriomorphia</taxon>
        <taxon>Pterioida</taxon>
        <taxon>Pterioidea</taxon>
        <taxon>Pteriidae</taxon>
        <taxon>Pinctada</taxon>
    </lineage>
</organism>
<dbReference type="SUPFAM" id="SSF81321">
    <property type="entry name" value="Family A G protein-coupled receptor-like"/>
    <property type="match status" value="1"/>
</dbReference>
<dbReference type="Proteomes" id="UP001186944">
    <property type="component" value="Unassembled WGS sequence"/>
</dbReference>
<reference evidence="7" key="1">
    <citation type="submission" date="2019-08" db="EMBL/GenBank/DDBJ databases">
        <title>The improved chromosome-level genome for the pearl oyster Pinctada fucata martensii using PacBio sequencing and Hi-C.</title>
        <authorList>
            <person name="Zheng Z."/>
        </authorList>
    </citation>
    <scope>NUCLEOTIDE SEQUENCE</scope>
    <source>
        <strain evidence="7">ZZ-2019</strain>
        <tissue evidence="7">Adductor muscle</tissue>
    </source>
</reference>
<dbReference type="CDD" id="cd14978">
    <property type="entry name" value="7tmA_FMRFamide_R-like"/>
    <property type="match status" value="1"/>
</dbReference>
<feature type="transmembrane region" description="Helical" evidence="5">
    <location>
        <begin position="48"/>
        <end position="68"/>
    </location>
</feature>
<name>A0AA88XTC6_PINIB</name>
<comment type="caution">
    <text evidence="7">The sequence shown here is derived from an EMBL/GenBank/DDBJ whole genome shotgun (WGS) entry which is preliminary data.</text>
</comment>
<feature type="domain" description="G-protein coupled receptors family 1 profile" evidence="6">
    <location>
        <begin position="60"/>
        <end position="316"/>
    </location>
</feature>